<dbReference type="Proteomes" id="UP001187192">
    <property type="component" value="Unassembled WGS sequence"/>
</dbReference>
<comment type="similarity">
    <text evidence="2">Belongs to the MAP65/ASE1 family.</text>
</comment>
<feature type="region of interest" description="Disordered" evidence="6">
    <location>
        <begin position="469"/>
        <end position="488"/>
    </location>
</feature>
<feature type="compositionally biased region" description="Polar residues" evidence="6">
    <location>
        <begin position="521"/>
        <end position="552"/>
    </location>
</feature>
<evidence type="ECO:0000256" key="5">
    <source>
        <dbReference type="SAM" id="Coils"/>
    </source>
</evidence>
<dbReference type="Pfam" id="PF03999">
    <property type="entry name" value="MAP65_ASE1"/>
    <property type="match status" value="1"/>
</dbReference>
<dbReference type="GO" id="GO:0008017">
    <property type="term" value="F:microtubule binding"/>
    <property type="evidence" value="ECO:0007669"/>
    <property type="project" value="InterPro"/>
</dbReference>
<keyword evidence="4" id="KW-0963">Cytoplasm</keyword>
<dbReference type="EMBL" id="BTGU01000015">
    <property type="protein sequence ID" value="GMN43064.1"/>
    <property type="molecule type" value="Genomic_DNA"/>
</dbReference>
<evidence type="ECO:0000256" key="6">
    <source>
        <dbReference type="SAM" id="MobiDB-lite"/>
    </source>
</evidence>
<dbReference type="GO" id="GO:0005819">
    <property type="term" value="C:spindle"/>
    <property type="evidence" value="ECO:0007669"/>
    <property type="project" value="TreeGrafter"/>
</dbReference>
<dbReference type="PANTHER" id="PTHR19321">
    <property type="entry name" value="PROTEIN REGULATOR OF CYTOKINESIS 1 PRC1-RELATED"/>
    <property type="match status" value="1"/>
</dbReference>
<organism evidence="7 8">
    <name type="scientific">Ficus carica</name>
    <name type="common">Common fig</name>
    <dbReference type="NCBI Taxonomy" id="3494"/>
    <lineage>
        <taxon>Eukaryota</taxon>
        <taxon>Viridiplantae</taxon>
        <taxon>Streptophyta</taxon>
        <taxon>Embryophyta</taxon>
        <taxon>Tracheophyta</taxon>
        <taxon>Spermatophyta</taxon>
        <taxon>Magnoliopsida</taxon>
        <taxon>eudicotyledons</taxon>
        <taxon>Gunneridae</taxon>
        <taxon>Pentapetalae</taxon>
        <taxon>rosids</taxon>
        <taxon>fabids</taxon>
        <taxon>Rosales</taxon>
        <taxon>Moraceae</taxon>
        <taxon>Ficeae</taxon>
        <taxon>Ficus</taxon>
    </lineage>
</organism>
<dbReference type="GO" id="GO:0005874">
    <property type="term" value="C:microtubule"/>
    <property type="evidence" value="ECO:0007669"/>
    <property type="project" value="UniProtKB-KW"/>
</dbReference>
<reference evidence="7" key="1">
    <citation type="submission" date="2023-07" db="EMBL/GenBank/DDBJ databases">
        <title>draft genome sequence of fig (Ficus carica).</title>
        <authorList>
            <person name="Takahashi T."/>
            <person name="Nishimura K."/>
        </authorList>
    </citation>
    <scope>NUCLEOTIDE SEQUENCE</scope>
</reference>
<keyword evidence="4" id="KW-0206">Cytoskeleton</keyword>
<dbReference type="PANTHER" id="PTHR19321:SF7">
    <property type="entry name" value="65-KDA MICROTUBULE-ASSOCIATED PROTEIN 3"/>
    <property type="match status" value="1"/>
</dbReference>
<dbReference type="AlphaFoldDB" id="A0AA87ZT63"/>
<keyword evidence="3" id="KW-0493">Microtubule</keyword>
<evidence type="ECO:0000313" key="8">
    <source>
        <dbReference type="Proteomes" id="UP001187192"/>
    </source>
</evidence>
<evidence type="ECO:0000256" key="4">
    <source>
        <dbReference type="ARBA" id="ARBA00023212"/>
    </source>
</evidence>
<name>A0AA87ZT63_FICCA</name>
<evidence type="ECO:0000256" key="1">
    <source>
        <dbReference type="ARBA" id="ARBA00004245"/>
    </source>
</evidence>
<feature type="region of interest" description="Disordered" evidence="6">
    <location>
        <begin position="618"/>
        <end position="644"/>
    </location>
</feature>
<evidence type="ECO:0000256" key="2">
    <source>
        <dbReference type="ARBA" id="ARBA00006187"/>
    </source>
</evidence>
<comment type="caution">
    <text evidence="7">The sequence shown here is derived from an EMBL/GenBank/DDBJ whole genome shotgun (WGS) entry which is preliminary data.</text>
</comment>
<evidence type="ECO:0000313" key="7">
    <source>
        <dbReference type="EMBL" id="GMN43064.1"/>
    </source>
</evidence>
<protein>
    <submittedName>
        <fullName evidence="7">Uncharacterized protein</fullName>
    </submittedName>
</protein>
<keyword evidence="5" id="KW-0175">Coiled coil</keyword>
<dbReference type="InterPro" id="IPR007145">
    <property type="entry name" value="MAP65_Ase1_PRC1"/>
</dbReference>
<accession>A0AA87ZT63</accession>
<sequence length="657" mass="74680">MIESRFDPKLEEIWDEVGETEPERDLMLEEIEQKCLEVYRRKLDEAMKCRAQIQQEIAKIRAEISDICLALGEQPPHFVWKGDGGLKNELESAVPQLEEMRKRKIERKNKFFEVVDQLEKISNEIGGSIEEGLHKMVADETDLSFNKLEELRARLLAYQDEKRDRQKQVEDLLSTLNLLCLVLGVDFKHTIYVIHPTLNDSVGVKDISDNTIKSLTSAVVRLSEVKMKRWKKLQNLATALLEMWNLMDIPMVEQTLFHNVTSKIAASISEITETNMLSVKFLNHVEAEVSRLEQLRSRKLRHLVMKKRLELDEICRQAHMIAEEHGATEFSTEAIESESLDPECLLAQIELQIARAKDEALSRKEILEKVEKWLAACQEECWLEEYNKDDKRYHAGRGSHLSLKRAEKARAMINKIPGTTSFYARTVRDLEARERARKAKAESTNFQSFIPDQKKLRGQLIVEMEALYGTKPSPSSSGKKGLKTTVTGAASASRKLSLSGAMLQNSKPEKAAPIRHPKKAGSSNQKSSIRSQQNGGFGASPSSGKRSSQFQGHSPVIRKPFSPVSSRALSKANIANPLEDCNERPQKERAIMQRKLVSINEYDHEPFWKTPKKPIFVGDENRTPSTMPIPMLNTPPSTPPTPIEYSFEEVRAGFIRP</sequence>
<keyword evidence="8" id="KW-1185">Reference proteome</keyword>
<gene>
    <name evidence="7" type="ORF">TIFTF001_012255</name>
</gene>
<comment type="subcellular location">
    <subcellularLocation>
        <location evidence="1">Cytoplasm</location>
        <location evidence="1">Cytoskeleton</location>
    </subcellularLocation>
</comment>
<evidence type="ECO:0000256" key="3">
    <source>
        <dbReference type="ARBA" id="ARBA00022701"/>
    </source>
</evidence>
<proteinExistence type="inferred from homology"/>
<dbReference type="Gene3D" id="1.20.58.1520">
    <property type="match status" value="1"/>
</dbReference>
<dbReference type="GO" id="GO:0000226">
    <property type="term" value="P:microtubule cytoskeleton organization"/>
    <property type="evidence" value="ECO:0007669"/>
    <property type="project" value="InterPro"/>
</dbReference>
<feature type="region of interest" description="Disordered" evidence="6">
    <location>
        <begin position="493"/>
        <end position="562"/>
    </location>
</feature>
<dbReference type="GO" id="GO:0005737">
    <property type="term" value="C:cytoplasm"/>
    <property type="evidence" value="ECO:0007669"/>
    <property type="project" value="TreeGrafter"/>
</dbReference>
<feature type="coiled-coil region" evidence="5">
    <location>
        <begin position="36"/>
        <end position="63"/>
    </location>
</feature>